<keyword evidence="2" id="KW-1185">Reference proteome</keyword>
<sequence length="165" mass="19514">MQELEYLQKSFIKGIQLPPNLNYWEKLKHLNMYTLERRSKRYQIIYTWCIIEQLVPNFNYGEGEGGIYSYTNQRLGIKCHLKPVNTTNKNIWKSCLSDTGPRLFNVLPRKIPDMTKCSKNSFKKPLDQILQDVPDQPLLPAYFPYRMADSNSIVEMVKHRTPRIE</sequence>
<proteinExistence type="predicted"/>
<evidence type="ECO:0000313" key="1">
    <source>
        <dbReference type="EnsemblMetazoa" id="CLYHEMP004857.1"/>
    </source>
</evidence>
<reference evidence="1" key="1">
    <citation type="submission" date="2021-01" db="UniProtKB">
        <authorList>
            <consortium name="EnsemblMetazoa"/>
        </authorList>
    </citation>
    <scope>IDENTIFICATION</scope>
</reference>
<dbReference type="EnsemblMetazoa" id="CLYHEMT004857.1">
    <property type="protein sequence ID" value="CLYHEMP004857.1"/>
    <property type="gene ID" value="CLYHEMG004857"/>
</dbReference>
<protein>
    <submittedName>
        <fullName evidence="1">Uncharacterized protein</fullName>
    </submittedName>
</protein>
<name>A0A7M5U1E7_9CNID</name>
<dbReference type="AlphaFoldDB" id="A0A7M5U1E7"/>
<dbReference type="OrthoDB" id="6379840at2759"/>
<organism evidence="1 2">
    <name type="scientific">Clytia hemisphaerica</name>
    <dbReference type="NCBI Taxonomy" id="252671"/>
    <lineage>
        <taxon>Eukaryota</taxon>
        <taxon>Metazoa</taxon>
        <taxon>Cnidaria</taxon>
        <taxon>Hydrozoa</taxon>
        <taxon>Hydroidolina</taxon>
        <taxon>Leptothecata</taxon>
        <taxon>Obeliida</taxon>
        <taxon>Clytiidae</taxon>
        <taxon>Clytia</taxon>
    </lineage>
</organism>
<evidence type="ECO:0000313" key="2">
    <source>
        <dbReference type="Proteomes" id="UP000594262"/>
    </source>
</evidence>
<accession>A0A7M5U1E7</accession>
<dbReference type="Proteomes" id="UP000594262">
    <property type="component" value="Unplaced"/>
</dbReference>